<reference evidence="4" key="1">
    <citation type="submission" date="2025-08" db="UniProtKB">
        <authorList>
            <consortium name="RefSeq"/>
        </authorList>
    </citation>
    <scope>IDENTIFICATION</scope>
    <source>
        <tissue evidence="4">Kidney</tissue>
    </source>
</reference>
<keyword evidence="3" id="KW-1185">Reference proteome</keyword>
<dbReference type="KEGG" id="dord:105995587"/>
<dbReference type="PANTHER" id="PTHR11430">
    <property type="entry name" value="LIPOCALIN"/>
    <property type="match status" value="1"/>
</dbReference>
<dbReference type="InParanoid" id="A0A1S3G978"/>
<comment type="similarity">
    <text evidence="1">Belongs to the calycin superfamily. Lipocalin family.</text>
</comment>
<accession>A0A1S3G978</accession>
<feature type="chain" id="PRO_5010284412" evidence="2">
    <location>
        <begin position="21"/>
        <end position="254"/>
    </location>
</feature>
<protein>
    <submittedName>
        <fullName evidence="4">Lipocalin-15</fullName>
    </submittedName>
</protein>
<evidence type="ECO:0000256" key="1">
    <source>
        <dbReference type="ARBA" id="ARBA00006889"/>
    </source>
</evidence>
<sequence length="254" mass="27294">MGLVLPCWVLVLLWVSVAQAEVLVQPDFNAQKFSGLWYVVAMVSDCQVFLGTKDHLLMSFSTINATAEGDLSAHMVFPGTSCFRLYFRLSQVLYLGVPRLPLPGPQSSVGASLGRTQDATPEALRAIRDFYPTVGLQDDMMILLPKSDMCSPREGGTLAPPEAQASPSQEATVRPVSCAGWARLALNLPSSPPFCLASLLEAPPAPPGSLPWFSGAKVPQPEPLNSQSGGRGVRVTGMVGEDLWAFLGFLQMFL</sequence>
<name>A0A1S3G978_DIPOR</name>
<dbReference type="InterPro" id="IPR002345">
    <property type="entry name" value="Lipocalin"/>
</dbReference>
<proteinExistence type="inferred from homology"/>
<dbReference type="CTD" id="389812"/>
<dbReference type="OrthoDB" id="9627583at2759"/>
<dbReference type="GeneID" id="105995587"/>
<dbReference type="PROSITE" id="PS00213">
    <property type="entry name" value="LIPOCALIN"/>
    <property type="match status" value="1"/>
</dbReference>
<dbReference type="Gene3D" id="2.40.128.20">
    <property type="match status" value="2"/>
</dbReference>
<dbReference type="InterPro" id="IPR022272">
    <property type="entry name" value="Lipocalin_CS"/>
</dbReference>
<evidence type="ECO:0000256" key="2">
    <source>
        <dbReference type="SAM" id="SignalP"/>
    </source>
</evidence>
<feature type="signal peptide" evidence="2">
    <location>
        <begin position="1"/>
        <end position="20"/>
    </location>
</feature>
<dbReference type="RefSeq" id="XP_012884809.1">
    <property type="nucleotide sequence ID" value="XM_013029355.1"/>
</dbReference>
<evidence type="ECO:0000313" key="3">
    <source>
        <dbReference type="Proteomes" id="UP000081671"/>
    </source>
</evidence>
<dbReference type="Proteomes" id="UP000081671">
    <property type="component" value="Unplaced"/>
</dbReference>
<dbReference type="PANTHER" id="PTHR11430:SF64">
    <property type="entry name" value="LIPOCALIN-15"/>
    <property type="match status" value="1"/>
</dbReference>
<dbReference type="InterPro" id="IPR012674">
    <property type="entry name" value="Calycin"/>
</dbReference>
<dbReference type="GO" id="GO:0036094">
    <property type="term" value="F:small molecule binding"/>
    <property type="evidence" value="ECO:0007669"/>
    <property type="project" value="InterPro"/>
</dbReference>
<gene>
    <name evidence="4" type="primary">Lcn15</name>
</gene>
<dbReference type="AlphaFoldDB" id="A0A1S3G978"/>
<organism evidence="3 4">
    <name type="scientific">Dipodomys ordii</name>
    <name type="common">Ord's kangaroo rat</name>
    <dbReference type="NCBI Taxonomy" id="10020"/>
    <lineage>
        <taxon>Eukaryota</taxon>
        <taxon>Metazoa</taxon>
        <taxon>Chordata</taxon>
        <taxon>Craniata</taxon>
        <taxon>Vertebrata</taxon>
        <taxon>Euteleostomi</taxon>
        <taxon>Mammalia</taxon>
        <taxon>Eutheria</taxon>
        <taxon>Euarchontoglires</taxon>
        <taxon>Glires</taxon>
        <taxon>Rodentia</taxon>
        <taxon>Castorimorpha</taxon>
        <taxon>Heteromyidae</taxon>
        <taxon>Dipodomyinae</taxon>
        <taxon>Dipodomys</taxon>
    </lineage>
</organism>
<evidence type="ECO:0000313" key="4">
    <source>
        <dbReference type="RefSeq" id="XP_012884809.1"/>
    </source>
</evidence>
<dbReference type="SUPFAM" id="SSF50814">
    <property type="entry name" value="Lipocalins"/>
    <property type="match status" value="1"/>
</dbReference>
<keyword evidence="2" id="KW-0732">Signal</keyword>